<evidence type="ECO:0000256" key="1">
    <source>
        <dbReference type="SAM" id="MobiDB-lite"/>
    </source>
</evidence>
<reference evidence="2" key="2">
    <citation type="submission" date="2021-01" db="UniProtKB">
        <authorList>
            <consortium name="EnsemblPlants"/>
        </authorList>
    </citation>
    <scope>IDENTIFICATION</scope>
</reference>
<organism evidence="2 3">
    <name type="scientific">Quercus lobata</name>
    <name type="common">Valley oak</name>
    <dbReference type="NCBI Taxonomy" id="97700"/>
    <lineage>
        <taxon>Eukaryota</taxon>
        <taxon>Viridiplantae</taxon>
        <taxon>Streptophyta</taxon>
        <taxon>Embryophyta</taxon>
        <taxon>Tracheophyta</taxon>
        <taxon>Spermatophyta</taxon>
        <taxon>Magnoliopsida</taxon>
        <taxon>eudicotyledons</taxon>
        <taxon>Gunneridae</taxon>
        <taxon>Pentapetalae</taxon>
        <taxon>rosids</taxon>
        <taxon>fabids</taxon>
        <taxon>Fagales</taxon>
        <taxon>Fagaceae</taxon>
        <taxon>Quercus</taxon>
    </lineage>
</organism>
<dbReference type="Gramene" id="QL04p004391:mrna">
    <property type="protein sequence ID" value="QL04p004391:mrna"/>
    <property type="gene ID" value="QL04p004391"/>
</dbReference>
<proteinExistence type="predicted"/>
<dbReference type="AlphaFoldDB" id="A0A7N2LC48"/>
<evidence type="ECO:0000313" key="2">
    <source>
        <dbReference type="EnsemblPlants" id="QL04p004391:mrna"/>
    </source>
</evidence>
<name>A0A7N2LC48_QUELO</name>
<dbReference type="EMBL" id="LRBV02000004">
    <property type="status" value="NOT_ANNOTATED_CDS"/>
    <property type="molecule type" value="Genomic_DNA"/>
</dbReference>
<accession>A0A7N2LC48</accession>
<dbReference type="Proteomes" id="UP000594261">
    <property type="component" value="Chromosome 4"/>
</dbReference>
<dbReference type="EnsemblPlants" id="QL04p004391:mrna">
    <property type="protein sequence ID" value="QL04p004391:mrna"/>
    <property type="gene ID" value="QL04p004391"/>
</dbReference>
<dbReference type="InParanoid" id="A0A7N2LC48"/>
<keyword evidence="3" id="KW-1185">Reference proteome</keyword>
<sequence length="122" mass="12735">MPMCKCTCAFWAINKSDSRRPPPTPSPQFSPHFGERAARVAAEVRKKAAARGLLIRVTPDAAEGGETDGVKKEANGHPSNGPVDSKNNELTSGQEDQAHVGLGTGSASLDAKKQKAKAKAAA</sequence>
<feature type="region of interest" description="Disordered" evidence="1">
    <location>
        <begin position="52"/>
        <end position="122"/>
    </location>
</feature>
<evidence type="ECO:0000313" key="3">
    <source>
        <dbReference type="Proteomes" id="UP000594261"/>
    </source>
</evidence>
<reference evidence="2 3" key="1">
    <citation type="journal article" date="2016" name="G3 (Bethesda)">
        <title>First Draft Assembly and Annotation of the Genome of a California Endemic Oak Quercus lobata Nee (Fagaceae).</title>
        <authorList>
            <person name="Sork V.L."/>
            <person name="Fitz-Gibbon S.T."/>
            <person name="Puiu D."/>
            <person name="Crepeau M."/>
            <person name="Gugger P.F."/>
            <person name="Sherman R."/>
            <person name="Stevens K."/>
            <person name="Langley C.H."/>
            <person name="Pellegrini M."/>
            <person name="Salzberg S.L."/>
        </authorList>
    </citation>
    <scope>NUCLEOTIDE SEQUENCE [LARGE SCALE GENOMIC DNA]</scope>
    <source>
        <strain evidence="2 3">cv. SW786</strain>
    </source>
</reference>
<protein>
    <submittedName>
        <fullName evidence="2">Uncharacterized protein</fullName>
    </submittedName>
</protein>